<proteinExistence type="predicted"/>
<evidence type="ECO:0000313" key="2">
    <source>
        <dbReference type="Proteomes" id="UP000325827"/>
    </source>
</evidence>
<accession>A0A5J5J9N1</accession>
<comment type="caution">
    <text evidence="1">The sequence shown here is derived from an EMBL/GenBank/DDBJ whole genome shotgun (WGS) entry which is preliminary data.</text>
</comment>
<dbReference type="GO" id="GO:0005975">
    <property type="term" value="P:carbohydrate metabolic process"/>
    <property type="evidence" value="ECO:0007669"/>
    <property type="project" value="UniProtKB-ARBA"/>
</dbReference>
<dbReference type="Proteomes" id="UP000325827">
    <property type="component" value="Unassembled WGS sequence"/>
</dbReference>
<name>A0A5J5J9N1_9MICO</name>
<reference evidence="2" key="1">
    <citation type="submission" date="2019-09" db="EMBL/GenBank/DDBJ databases">
        <title>Mumia zhuanghuii sp. nov. isolated from the intestinal contents of plateau pika (Ochotona curzoniae) in the Qinghai-Tibet plateau of China.</title>
        <authorList>
            <person name="Tian Z."/>
        </authorList>
    </citation>
    <scope>NUCLEOTIDE SEQUENCE [LARGE SCALE GENOMIC DNA]</scope>
    <source>
        <strain evidence="2">JCM 30598</strain>
    </source>
</reference>
<protein>
    <submittedName>
        <fullName evidence="1">Uncharacterized protein</fullName>
    </submittedName>
</protein>
<dbReference type="InterPro" id="IPR013783">
    <property type="entry name" value="Ig-like_fold"/>
</dbReference>
<organism evidence="1 2">
    <name type="scientific">Microbacterium rhizomatis</name>
    <dbReference type="NCBI Taxonomy" id="1631477"/>
    <lineage>
        <taxon>Bacteria</taxon>
        <taxon>Bacillati</taxon>
        <taxon>Actinomycetota</taxon>
        <taxon>Actinomycetes</taxon>
        <taxon>Micrococcales</taxon>
        <taxon>Microbacteriaceae</taxon>
        <taxon>Microbacterium</taxon>
    </lineage>
</organism>
<gene>
    <name evidence="1" type="ORF">F6B43_08280</name>
</gene>
<dbReference type="Gene3D" id="2.60.40.10">
    <property type="entry name" value="Immunoglobulins"/>
    <property type="match status" value="1"/>
</dbReference>
<evidence type="ECO:0000313" key="1">
    <source>
        <dbReference type="EMBL" id="KAA9111745.1"/>
    </source>
</evidence>
<dbReference type="AlphaFoldDB" id="A0A5J5J9N1"/>
<dbReference type="EMBL" id="VYSA01000001">
    <property type="protein sequence ID" value="KAA9111745.1"/>
    <property type="molecule type" value="Genomic_DNA"/>
</dbReference>
<sequence length="26" mass="2989">MDSLTGKISGTPTTEGTYTFQFYWKE</sequence>
<keyword evidence="2" id="KW-1185">Reference proteome</keyword>